<organism evidence="9 10">
    <name type="scientific">Paenibacillus montanisoli</name>
    <dbReference type="NCBI Taxonomy" id="2081970"/>
    <lineage>
        <taxon>Bacteria</taxon>
        <taxon>Bacillati</taxon>
        <taxon>Bacillota</taxon>
        <taxon>Bacilli</taxon>
        <taxon>Bacillales</taxon>
        <taxon>Paenibacillaceae</taxon>
        <taxon>Paenibacillus</taxon>
    </lineage>
</organism>
<dbReference type="InterPro" id="IPR003594">
    <property type="entry name" value="HATPase_dom"/>
</dbReference>
<protein>
    <recommendedName>
        <fullName evidence="8">HAMP domain-containing protein</fullName>
    </recommendedName>
</protein>
<reference evidence="9 10" key="1">
    <citation type="submission" date="2018-06" db="EMBL/GenBank/DDBJ databases">
        <title>Paenibacillus montanisoli sp. nov., isolated from mountain area soil.</title>
        <authorList>
            <person name="Wu M."/>
        </authorList>
    </citation>
    <scope>NUCLEOTIDE SEQUENCE [LARGE SCALE GENOMIC DNA]</scope>
    <source>
        <strain evidence="9 10">RA17</strain>
    </source>
</reference>
<dbReference type="PANTHER" id="PTHR34220:SF7">
    <property type="entry name" value="SENSOR HISTIDINE KINASE YPDA"/>
    <property type="match status" value="1"/>
</dbReference>
<keyword evidence="6 7" id="KW-0472">Membrane</keyword>
<dbReference type="SUPFAM" id="SSF55874">
    <property type="entry name" value="ATPase domain of HSP90 chaperone/DNA topoisomerase II/histidine kinase"/>
    <property type="match status" value="1"/>
</dbReference>
<dbReference type="AlphaFoldDB" id="A0A328U4R9"/>
<comment type="caution">
    <text evidence="9">The sequence shown here is derived from an EMBL/GenBank/DDBJ whole genome shotgun (WGS) entry which is preliminary data.</text>
</comment>
<dbReference type="InterPro" id="IPR036890">
    <property type="entry name" value="HATPase_C_sf"/>
</dbReference>
<evidence type="ECO:0000256" key="2">
    <source>
        <dbReference type="ARBA" id="ARBA00022475"/>
    </source>
</evidence>
<keyword evidence="3" id="KW-0597">Phosphoprotein</keyword>
<name>A0A328U4R9_9BACL</name>
<evidence type="ECO:0000256" key="5">
    <source>
        <dbReference type="ARBA" id="ARBA00022777"/>
    </source>
</evidence>
<keyword evidence="7" id="KW-0812">Transmembrane</keyword>
<dbReference type="PROSITE" id="PS50885">
    <property type="entry name" value="HAMP"/>
    <property type="match status" value="1"/>
</dbReference>
<keyword evidence="7" id="KW-1133">Transmembrane helix</keyword>
<keyword evidence="2" id="KW-1003">Cell membrane</keyword>
<dbReference type="OrthoDB" id="2521939at2"/>
<evidence type="ECO:0000256" key="6">
    <source>
        <dbReference type="ARBA" id="ARBA00023136"/>
    </source>
</evidence>
<evidence type="ECO:0000313" key="9">
    <source>
        <dbReference type="EMBL" id="RAP76813.1"/>
    </source>
</evidence>
<dbReference type="RefSeq" id="WP_112883027.1">
    <property type="nucleotide sequence ID" value="NZ_QLUW01000002.1"/>
</dbReference>
<evidence type="ECO:0000256" key="3">
    <source>
        <dbReference type="ARBA" id="ARBA00022553"/>
    </source>
</evidence>
<evidence type="ECO:0000259" key="8">
    <source>
        <dbReference type="PROSITE" id="PS50885"/>
    </source>
</evidence>
<evidence type="ECO:0000256" key="1">
    <source>
        <dbReference type="ARBA" id="ARBA00004651"/>
    </source>
</evidence>
<dbReference type="SUPFAM" id="SSF158472">
    <property type="entry name" value="HAMP domain-like"/>
    <property type="match status" value="1"/>
</dbReference>
<keyword evidence="4" id="KW-0808">Transferase</keyword>
<dbReference type="PANTHER" id="PTHR34220">
    <property type="entry name" value="SENSOR HISTIDINE KINASE YPDA"/>
    <property type="match status" value="1"/>
</dbReference>
<dbReference type="EMBL" id="QLUW01000002">
    <property type="protein sequence ID" value="RAP76813.1"/>
    <property type="molecule type" value="Genomic_DNA"/>
</dbReference>
<feature type="transmembrane region" description="Helical" evidence="7">
    <location>
        <begin position="288"/>
        <end position="308"/>
    </location>
</feature>
<feature type="domain" description="HAMP" evidence="8">
    <location>
        <begin position="309"/>
        <end position="361"/>
    </location>
</feature>
<dbReference type="Proteomes" id="UP000249260">
    <property type="component" value="Unassembled WGS sequence"/>
</dbReference>
<dbReference type="Pfam" id="PF02518">
    <property type="entry name" value="HATPase_c"/>
    <property type="match status" value="1"/>
</dbReference>
<evidence type="ECO:0000256" key="7">
    <source>
        <dbReference type="SAM" id="Phobius"/>
    </source>
</evidence>
<dbReference type="InterPro" id="IPR003660">
    <property type="entry name" value="HAMP_dom"/>
</dbReference>
<dbReference type="CDD" id="cd06225">
    <property type="entry name" value="HAMP"/>
    <property type="match status" value="1"/>
</dbReference>
<dbReference type="SMART" id="SM00304">
    <property type="entry name" value="HAMP"/>
    <property type="match status" value="1"/>
</dbReference>
<dbReference type="InterPro" id="IPR050640">
    <property type="entry name" value="Bact_2-comp_sensor_kinase"/>
</dbReference>
<gene>
    <name evidence="9" type="ORF">DL346_15875</name>
</gene>
<dbReference type="Pfam" id="PF06580">
    <property type="entry name" value="His_kinase"/>
    <property type="match status" value="1"/>
</dbReference>
<keyword evidence="10" id="KW-1185">Reference proteome</keyword>
<evidence type="ECO:0000313" key="10">
    <source>
        <dbReference type="Proteomes" id="UP000249260"/>
    </source>
</evidence>
<dbReference type="GO" id="GO:0005886">
    <property type="term" value="C:plasma membrane"/>
    <property type="evidence" value="ECO:0007669"/>
    <property type="project" value="UniProtKB-SubCell"/>
</dbReference>
<dbReference type="Gene3D" id="3.30.565.10">
    <property type="entry name" value="Histidine kinase-like ATPase, C-terminal domain"/>
    <property type="match status" value="1"/>
</dbReference>
<dbReference type="GO" id="GO:0000155">
    <property type="term" value="F:phosphorelay sensor kinase activity"/>
    <property type="evidence" value="ECO:0007669"/>
    <property type="project" value="InterPro"/>
</dbReference>
<evidence type="ECO:0000256" key="4">
    <source>
        <dbReference type="ARBA" id="ARBA00022679"/>
    </source>
</evidence>
<keyword evidence="5" id="KW-0418">Kinase</keyword>
<dbReference type="Pfam" id="PF00672">
    <property type="entry name" value="HAMP"/>
    <property type="match status" value="1"/>
</dbReference>
<sequence>MPGGRVNIFTKVMIVIVLMLVPIVMMYNSSNKISTGVVERELLQVNLNRLRFFVDQMDTEVDRLWRAAFVIAREPDVVQLQFRSSIAPTYSSLEAKKLLLEKLDMQSTTFAWSNKLTIYSPSSGVAVSTNLQQQYDEAYFANAVQDYWDYRAIQTERGEEQAFVRHLILPFTPLSKPKNPNLYVEVTFSSDNLVNMLERFMAGSGGMPFLYHPDFEPIKTRDSDQKLIEEMTGQFAGMRHFEEGSVKITFHDEPYLVNYAASAALDWYLVDFVPLKKVLQPIDQSKQIFYGAGLLVLLLGVASAALLYRNVQRPIYDLIRAVRSLRRGEYGHRIERDPRNEFQYLIEQFNLMSDEIRTLIDKVYREELRAKESSLKHLQAQINPHFLYNNFAYIQSMAQLDRTKAIVAFTQHLSQYYRYTTRTEQQLTLLSEEMDLIRNYLEIHKMQSERLRYDEHLEEGLMQLLMPRLLLQPLVENAIVHGMEGKKGEFHIVITGSRTASGYAFMVDDNGCGLRPDKLESLRASLQQSSAANSLGLWNVHQRLRHYFGPASGLHLDHSVLGGLRVGLIIVTEGGDSHV</sequence>
<accession>A0A328U4R9</accession>
<dbReference type="Gene3D" id="6.10.340.10">
    <property type="match status" value="1"/>
</dbReference>
<proteinExistence type="predicted"/>
<comment type="subcellular location">
    <subcellularLocation>
        <location evidence="1">Cell membrane</location>
        <topology evidence="1">Multi-pass membrane protein</topology>
    </subcellularLocation>
</comment>
<dbReference type="InterPro" id="IPR010559">
    <property type="entry name" value="Sig_transdc_His_kin_internal"/>
</dbReference>
<feature type="transmembrane region" description="Helical" evidence="7">
    <location>
        <begin position="12"/>
        <end position="30"/>
    </location>
</feature>